<dbReference type="EMBL" id="QGHF01000007">
    <property type="protein sequence ID" value="PWK95793.1"/>
    <property type="molecule type" value="Genomic_DNA"/>
</dbReference>
<organism evidence="1 2">
    <name type="scientific">Pantoea allii</name>
    <dbReference type="NCBI Taxonomy" id="574096"/>
    <lineage>
        <taxon>Bacteria</taxon>
        <taxon>Pseudomonadati</taxon>
        <taxon>Pseudomonadota</taxon>
        <taxon>Gammaproteobacteria</taxon>
        <taxon>Enterobacterales</taxon>
        <taxon>Erwiniaceae</taxon>
        <taxon>Pantoea</taxon>
    </lineage>
</organism>
<evidence type="ECO:0000313" key="2">
    <source>
        <dbReference type="Proteomes" id="UP000245981"/>
    </source>
</evidence>
<dbReference type="Proteomes" id="UP000245981">
    <property type="component" value="Unassembled WGS sequence"/>
</dbReference>
<accession>A0A2V2BFG0</accession>
<comment type="caution">
    <text evidence="1">The sequence shown here is derived from an EMBL/GenBank/DDBJ whole genome shotgun (WGS) entry which is preliminary data.</text>
</comment>
<evidence type="ECO:0000313" key="1">
    <source>
        <dbReference type="EMBL" id="PWK95793.1"/>
    </source>
</evidence>
<sequence length="74" mass="8300">MNDLWLKNDRKMISLLLIIQAYPSSVARTLFIPSDRYPPFPCGGEACRTLPASVPLARVVKTQTGCYLRHISHA</sequence>
<proteinExistence type="predicted"/>
<name>A0A2V2BFG0_9GAMM</name>
<protein>
    <submittedName>
        <fullName evidence="1">Uncharacterized protein</fullName>
    </submittedName>
</protein>
<dbReference type="AlphaFoldDB" id="A0A2V2BFG0"/>
<gene>
    <name evidence="1" type="ORF">C7431_107194</name>
</gene>
<reference evidence="1 2" key="1">
    <citation type="submission" date="2018-05" db="EMBL/GenBank/DDBJ databases">
        <title>Genomic Encyclopedia of Type Strains, Phase IV (KMG-V): Genome sequencing to study the core and pangenomes of soil and plant-associated prokaryotes.</title>
        <authorList>
            <person name="Whitman W."/>
        </authorList>
    </citation>
    <scope>NUCLEOTIDE SEQUENCE [LARGE SCALE GENOMIC DNA]</scope>
    <source>
        <strain evidence="1 2">PNA 200-10</strain>
    </source>
</reference>